<feature type="coiled-coil region" evidence="1">
    <location>
        <begin position="292"/>
        <end position="333"/>
    </location>
</feature>
<sequence length="405" mass="45475">MLKSHIESTRLEYDSERTRVRAALQGQARRQAWPVHRGEASIVDLDDYEIRENGLVELMCERLKRQLELQHLEARLHELQCTRDLQQTLRHGERDLRGHTRPHSAADSARQLIRSIHAQARQDAQRLAQLEDEWGALRSTCARALHARIRAKVSSRRCEELRAQLAAQPREAEATLRALSDRHAEVLQQLERVAEADAALQPLFNSMADVVPQIKSFEPALVEVDQLVAGFTAAEQLHHQRRAQEAESAHKATQRAQDALAAADTTFAALPDAAAAAFEHREQQLLGLSRDLENQRVEKQRLHAQIAQSQSEIPELQRRLAEARTARAKIKTRPSTVANAAAIANLAKPASKEAAEEGRAESEAGQLTAQERVRLDYLRNKHGSHVAVNMQRMQQSTANRCGSNE</sequence>
<protein>
    <submittedName>
        <fullName evidence="2">Uncharacterized protein</fullName>
    </submittedName>
</protein>
<dbReference type="EMBL" id="HBIZ01062275">
    <property type="protein sequence ID" value="CAE0785847.1"/>
    <property type="molecule type" value="Transcribed_RNA"/>
</dbReference>
<name>A0A7S4C3J2_CHRCT</name>
<evidence type="ECO:0000256" key="1">
    <source>
        <dbReference type="SAM" id="Coils"/>
    </source>
</evidence>
<evidence type="ECO:0000313" key="2">
    <source>
        <dbReference type="EMBL" id="CAE0785847.1"/>
    </source>
</evidence>
<organism evidence="2">
    <name type="scientific">Chrysotila carterae</name>
    <name type="common">Marine alga</name>
    <name type="synonym">Syracosphaera carterae</name>
    <dbReference type="NCBI Taxonomy" id="13221"/>
    <lineage>
        <taxon>Eukaryota</taxon>
        <taxon>Haptista</taxon>
        <taxon>Haptophyta</taxon>
        <taxon>Prymnesiophyceae</taxon>
        <taxon>Isochrysidales</taxon>
        <taxon>Isochrysidaceae</taxon>
        <taxon>Chrysotila</taxon>
    </lineage>
</organism>
<gene>
    <name evidence="2" type="ORF">PCAR00345_LOCUS38555</name>
</gene>
<keyword evidence="1" id="KW-0175">Coiled coil</keyword>
<accession>A0A7S4C3J2</accession>
<dbReference type="AlphaFoldDB" id="A0A7S4C3J2"/>
<proteinExistence type="predicted"/>
<reference evidence="2" key="1">
    <citation type="submission" date="2021-01" db="EMBL/GenBank/DDBJ databases">
        <authorList>
            <person name="Corre E."/>
            <person name="Pelletier E."/>
            <person name="Niang G."/>
            <person name="Scheremetjew M."/>
            <person name="Finn R."/>
            <person name="Kale V."/>
            <person name="Holt S."/>
            <person name="Cochrane G."/>
            <person name="Meng A."/>
            <person name="Brown T."/>
            <person name="Cohen L."/>
        </authorList>
    </citation>
    <scope>NUCLEOTIDE SEQUENCE</scope>
    <source>
        <strain evidence="2">CCMP645</strain>
    </source>
</reference>